<feature type="compositionally biased region" description="Polar residues" evidence="1">
    <location>
        <begin position="87"/>
        <end position="106"/>
    </location>
</feature>
<evidence type="ECO:0000256" key="1">
    <source>
        <dbReference type="SAM" id="MobiDB-lite"/>
    </source>
</evidence>
<dbReference type="Proteomes" id="UP001054889">
    <property type="component" value="Unassembled WGS sequence"/>
</dbReference>
<evidence type="ECO:0000313" key="2">
    <source>
        <dbReference type="EMBL" id="GJN09735.1"/>
    </source>
</evidence>
<name>A0AAV5DHS0_ELECO</name>
<dbReference type="AlphaFoldDB" id="A0AAV5DHS0"/>
<gene>
    <name evidence="2" type="primary">ga27766</name>
    <name evidence="2" type="ORF">PR202_ga27766</name>
</gene>
<accession>A0AAV5DHS0</accession>
<reference evidence="2" key="2">
    <citation type="submission" date="2021-12" db="EMBL/GenBank/DDBJ databases">
        <title>Resequencing data analysis of finger millet.</title>
        <authorList>
            <person name="Hatakeyama M."/>
            <person name="Aluri S."/>
            <person name="Balachadran M.T."/>
            <person name="Sivarajan S.R."/>
            <person name="Poveda L."/>
            <person name="Shimizu-Inatsugi R."/>
            <person name="Schlapbach R."/>
            <person name="Sreeman S.M."/>
            <person name="Shimizu K.K."/>
        </authorList>
    </citation>
    <scope>NUCLEOTIDE SEQUENCE</scope>
</reference>
<proteinExistence type="predicted"/>
<reference evidence="2" key="1">
    <citation type="journal article" date="2018" name="DNA Res.">
        <title>Multiple hybrid de novo genome assembly of finger millet, an orphan allotetraploid crop.</title>
        <authorList>
            <person name="Hatakeyama M."/>
            <person name="Aluri S."/>
            <person name="Balachadran M.T."/>
            <person name="Sivarajan S.R."/>
            <person name="Patrignani A."/>
            <person name="Gruter S."/>
            <person name="Poveda L."/>
            <person name="Shimizu-Inatsugi R."/>
            <person name="Baeten J."/>
            <person name="Francoijs K.J."/>
            <person name="Nataraja K.N."/>
            <person name="Reddy Y.A.N."/>
            <person name="Phadnis S."/>
            <person name="Ravikumar R.L."/>
            <person name="Schlapbach R."/>
            <person name="Sreeman S.M."/>
            <person name="Shimizu K.K."/>
        </authorList>
    </citation>
    <scope>NUCLEOTIDE SEQUENCE</scope>
</reference>
<evidence type="ECO:0000313" key="3">
    <source>
        <dbReference type="Proteomes" id="UP001054889"/>
    </source>
</evidence>
<dbReference type="EMBL" id="BQKI01000016">
    <property type="protein sequence ID" value="GJN09735.1"/>
    <property type="molecule type" value="Genomic_DNA"/>
</dbReference>
<comment type="caution">
    <text evidence="2">The sequence shown here is derived from an EMBL/GenBank/DDBJ whole genome shotgun (WGS) entry which is preliminary data.</text>
</comment>
<sequence>MTTEEVGESLDNRVTDPDWKYLFSYWMSPEFEDQLKDVLQVYPEMKERTIQEVDVFSVVCGVKEPKGYVRGPNCIARAKGTDRTSAEPMSQHGSTSLQQVQHLSNPENDDNELDGDEEDSDSDEGSDDGSDQVYTND</sequence>
<feature type="compositionally biased region" description="Acidic residues" evidence="1">
    <location>
        <begin position="107"/>
        <end position="130"/>
    </location>
</feature>
<organism evidence="2 3">
    <name type="scientific">Eleusine coracana subsp. coracana</name>
    <dbReference type="NCBI Taxonomy" id="191504"/>
    <lineage>
        <taxon>Eukaryota</taxon>
        <taxon>Viridiplantae</taxon>
        <taxon>Streptophyta</taxon>
        <taxon>Embryophyta</taxon>
        <taxon>Tracheophyta</taxon>
        <taxon>Spermatophyta</taxon>
        <taxon>Magnoliopsida</taxon>
        <taxon>Liliopsida</taxon>
        <taxon>Poales</taxon>
        <taxon>Poaceae</taxon>
        <taxon>PACMAD clade</taxon>
        <taxon>Chloridoideae</taxon>
        <taxon>Cynodonteae</taxon>
        <taxon>Eleusininae</taxon>
        <taxon>Eleusine</taxon>
    </lineage>
</organism>
<protein>
    <submittedName>
        <fullName evidence="2">Uncharacterized protein</fullName>
    </submittedName>
</protein>
<feature type="region of interest" description="Disordered" evidence="1">
    <location>
        <begin position="71"/>
        <end position="137"/>
    </location>
</feature>
<keyword evidence="3" id="KW-1185">Reference proteome</keyword>